<dbReference type="RefSeq" id="WP_075649260.1">
    <property type="nucleotide sequence ID" value="NZ_AP019657.1"/>
</dbReference>
<dbReference type="Pfam" id="PF13614">
    <property type="entry name" value="AAA_31"/>
    <property type="match status" value="1"/>
</dbReference>
<evidence type="ECO:0000313" key="3">
    <source>
        <dbReference type="Proteomes" id="UP000186206"/>
    </source>
</evidence>
<dbReference type="InterPro" id="IPR027417">
    <property type="entry name" value="P-loop_NTPase"/>
</dbReference>
<dbReference type="SUPFAM" id="SSF52540">
    <property type="entry name" value="P-loop containing nucleoside triphosphate hydrolases"/>
    <property type="match status" value="1"/>
</dbReference>
<dbReference type="InterPro" id="IPR025669">
    <property type="entry name" value="AAA_dom"/>
</dbReference>
<dbReference type="PANTHER" id="PTHR13696:SF99">
    <property type="entry name" value="COBYRINIC ACID AC-DIAMIDE SYNTHASE"/>
    <property type="match status" value="1"/>
</dbReference>
<dbReference type="PANTHER" id="PTHR13696">
    <property type="entry name" value="P-LOOP CONTAINING NUCLEOSIDE TRIPHOSPHATE HYDROLASE"/>
    <property type="match status" value="1"/>
</dbReference>
<organism evidence="2 3">
    <name type="scientific">Vibrio ponticus</name>
    <dbReference type="NCBI Taxonomy" id="265668"/>
    <lineage>
        <taxon>Bacteria</taxon>
        <taxon>Pseudomonadati</taxon>
        <taxon>Pseudomonadota</taxon>
        <taxon>Gammaproteobacteria</taxon>
        <taxon>Vibrionales</taxon>
        <taxon>Vibrionaceae</taxon>
        <taxon>Vibrio</taxon>
    </lineage>
</organism>
<accession>A0ABX3FHN1</accession>
<evidence type="ECO:0000259" key="1">
    <source>
        <dbReference type="Pfam" id="PF13614"/>
    </source>
</evidence>
<comment type="caution">
    <text evidence="2">The sequence shown here is derived from an EMBL/GenBank/DDBJ whole genome shotgun (WGS) entry which is preliminary data.</text>
</comment>
<protein>
    <recommendedName>
        <fullName evidence="1">AAA domain-containing protein</fullName>
    </recommendedName>
</protein>
<dbReference type="EMBL" id="MJMI01000086">
    <property type="protein sequence ID" value="OLQ92904.1"/>
    <property type="molecule type" value="Genomic_DNA"/>
</dbReference>
<evidence type="ECO:0000313" key="2">
    <source>
        <dbReference type="EMBL" id="OLQ92904.1"/>
    </source>
</evidence>
<name>A0ABX3FHN1_9VIBR</name>
<sequence>MTKVVSCINLKGGVGKTALAVNFAAYCGIQGKKTLLVDLDPQTNATFSTIGVKKWNDEVKVQGTVADLLGAKRHTSAQGQSKTAEQVIVKNVFKNVDLIPSHIDLFTVDLDLASARFRETKLKNALKDVLENYDVVICDCPPNLTIPTQNALAFSTHYVVPVTLDFLSAIGVSLLVKRVEEFGQDLDHSLKQAGVVISRVGRPAIHREETDATLRAQFGDAILDSVIKERTSVSVAAQSNKPIFSLNDIAAKEEFLAVCEELLERIEG</sequence>
<proteinExistence type="predicted"/>
<dbReference type="Proteomes" id="UP000186206">
    <property type="component" value="Unassembled WGS sequence"/>
</dbReference>
<dbReference type="InterPro" id="IPR050678">
    <property type="entry name" value="DNA_Partitioning_ATPase"/>
</dbReference>
<dbReference type="Gene3D" id="3.40.50.300">
    <property type="entry name" value="P-loop containing nucleotide triphosphate hydrolases"/>
    <property type="match status" value="1"/>
</dbReference>
<dbReference type="CDD" id="cd02042">
    <property type="entry name" value="ParAB_family"/>
    <property type="match status" value="1"/>
</dbReference>
<feature type="domain" description="AAA" evidence="1">
    <location>
        <begin position="2"/>
        <end position="191"/>
    </location>
</feature>
<reference evidence="2 3" key="1">
    <citation type="submission" date="2016-09" db="EMBL/GenBank/DDBJ databases">
        <title>Genomic Taxonomy of the Vibrionaceae.</title>
        <authorList>
            <person name="Gonzalez-Castillo A."/>
            <person name="Gomez-Gil B."/>
            <person name="Enciso-Ibarra K."/>
        </authorList>
    </citation>
    <scope>NUCLEOTIDE SEQUENCE [LARGE SCALE GENOMIC DNA]</scope>
    <source>
        <strain evidence="2 3">CAIM 1731</strain>
    </source>
</reference>
<gene>
    <name evidence="2" type="ORF">BIY21_11640</name>
</gene>
<keyword evidence="3" id="KW-1185">Reference proteome</keyword>